<protein>
    <submittedName>
        <fullName evidence="2">Ovule protein</fullName>
    </submittedName>
</protein>
<evidence type="ECO:0000313" key="2">
    <source>
        <dbReference type="WBParaSite" id="nRc.2.0.1.t41658-RA"/>
    </source>
</evidence>
<dbReference type="Proteomes" id="UP000887565">
    <property type="component" value="Unplaced"/>
</dbReference>
<accession>A0A915KSA7</accession>
<name>A0A915KSA7_ROMCU</name>
<dbReference type="WBParaSite" id="nRc.2.0.1.t41658-RA">
    <property type="protein sequence ID" value="nRc.2.0.1.t41658-RA"/>
    <property type="gene ID" value="nRc.2.0.1.g41658"/>
</dbReference>
<evidence type="ECO:0000313" key="1">
    <source>
        <dbReference type="Proteomes" id="UP000887565"/>
    </source>
</evidence>
<proteinExistence type="predicted"/>
<dbReference type="AlphaFoldDB" id="A0A915KSA7"/>
<reference evidence="2" key="1">
    <citation type="submission" date="2022-11" db="UniProtKB">
        <authorList>
            <consortium name="WormBaseParasite"/>
        </authorList>
    </citation>
    <scope>IDENTIFICATION</scope>
</reference>
<keyword evidence="1" id="KW-1185">Reference proteome</keyword>
<sequence length="83" mass="9486">MHAKPSVGGKILSKSTEKHITIASTCYESENSRFQKLSPMQQNHISHSLSPIFRKNRNRPKAFLRNDISTTACCLLYTNNFFL</sequence>
<organism evidence="1 2">
    <name type="scientific">Romanomermis culicivorax</name>
    <name type="common">Nematode worm</name>
    <dbReference type="NCBI Taxonomy" id="13658"/>
    <lineage>
        <taxon>Eukaryota</taxon>
        <taxon>Metazoa</taxon>
        <taxon>Ecdysozoa</taxon>
        <taxon>Nematoda</taxon>
        <taxon>Enoplea</taxon>
        <taxon>Dorylaimia</taxon>
        <taxon>Mermithida</taxon>
        <taxon>Mermithoidea</taxon>
        <taxon>Mermithidae</taxon>
        <taxon>Romanomermis</taxon>
    </lineage>
</organism>